<proteinExistence type="predicted"/>
<comment type="caution">
    <text evidence="3">The sequence shown here is derived from an EMBL/GenBank/DDBJ whole genome shotgun (WGS) entry which is preliminary data.</text>
</comment>
<dbReference type="GO" id="GO:0008823">
    <property type="term" value="F:cupric reductase (NADH) activity"/>
    <property type="evidence" value="ECO:0007669"/>
    <property type="project" value="TreeGrafter"/>
</dbReference>
<dbReference type="Gene3D" id="3.40.50.720">
    <property type="entry name" value="NAD(P)-binding Rossmann-like Domain"/>
    <property type="match status" value="1"/>
</dbReference>
<dbReference type="GO" id="GO:0050661">
    <property type="term" value="F:NADP binding"/>
    <property type="evidence" value="ECO:0007669"/>
    <property type="project" value="InterPro"/>
</dbReference>
<feature type="domain" description="Pyrroline-5-carboxylate reductase catalytic N-terminal" evidence="2">
    <location>
        <begin position="2"/>
        <end position="75"/>
    </location>
</feature>
<dbReference type="InterPro" id="IPR028939">
    <property type="entry name" value="P5C_Rdtase_cat_N"/>
</dbReference>
<dbReference type="InterPro" id="IPR036291">
    <property type="entry name" value="NAD(P)-bd_dom_sf"/>
</dbReference>
<dbReference type="Pfam" id="PF03807">
    <property type="entry name" value="F420_oxidored"/>
    <property type="match status" value="1"/>
</dbReference>
<dbReference type="SUPFAM" id="SSF51735">
    <property type="entry name" value="NAD(P)-binding Rossmann-fold domains"/>
    <property type="match status" value="1"/>
</dbReference>
<evidence type="ECO:0000259" key="2">
    <source>
        <dbReference type="Pfam" id="PF03807"/>
    </source>
</evidence>
<accession>H0E4A8</accession>
<gene>
    <name evidence="3" type="ORF">PAI11_16350</name>
</gene>
<organism evidence="3 4">
    <name type="scientific">Patulibacter medicamentivorans</name>
    <dbReference type="NCBI Taxonomy" id="1097667"/>
    <lineage>
        <taxon>Bacteria</taxon>
        <taxon>Bacillati</taxon>
        <taxon>Actinomycetota</taxon>
        <taxon>Thermoleophilia</taxon>
        <taxon>Solirubrobacterales</taxon>
        <taxon>Patulibacteraceae</taxon>
        <taxon>Patulibacter</taxon>
    </lineage>
</organism>
<dbReference type="EMBL" id="AGUD01000100">
    <property type="protein sequence ID" value="EHN11477.1"/>
    <property type="molecule type" value="Genomic_DNA"/>
</dbReference>
<dbReference type="GO" id="GO:0052851">
    <property type="term" value="F:ferric-chelate reductase (NADPH) activity"/>
    <property type="evidence" value="ECO:0007669"/>
    <property type="project" value="TreeGrafter"/>
</dbReference>
<dbReference type="GO" id="GO:0005886">
    <property type="term" value="C:plasma membrane"/>
    <property type="evidence" value="ECO:0007669"/>
    <property type="project" value="TreeGrafter"/>
</dbReference>
<dbReference type="PANTHER" id="PTHR14239">
    <property type="entry name" value="DUDULIN-RELATED"/>
    <property type="match status" value="1"/>
</dbReference>
<dbReference type="PANTHER" id="PTHR14239:SF0">
    <property type="entry name" value="F420-DEPENDENT NADP REDUCTASE"/>
    <property type="match status" value="1"/>
</dbReference>
<dbReference type="AlphaFoldDB" id="H0E4A8"/>
<keyword evidence="1" id="KW-0560">Oxidoreductase</keyword>
<protein>
    <submittedName>
        <fullName evidence="3">NADPH-dependent reductase</fullName>
    </submittedName>
</protein>
<dbReference type="GO" id="GO:0070967">
    <property type="term" value="F:coenzyme F420 binding"/>
    <property type="evidence" value="ECO:0007669"/>
    <property type="project" value="InterPro"/>
</dbReference>
<dbReference type="InterPro" id="IPR051267">
    <property type="entry name" value="STEAP_metalloreductase"/>
</dbReference>
<evidence type="ECO:0000313" key="4">
    <source>
        <dbReference type="Proteomes" id="UP000005143"/>
    </source>
</evidence>
<dbReference type="GO" id="GO:0015677">
    <property type="term" value="P:copper ion import"/>
    <property type="evidence" value="ECO:0007669"/>
    <property type="project" value="TreeGrafter"/>
</dbReference>
<dbReference type="InterPro" id="IPR010185">
    <property type="entry name" value="NpdG"/>
</dbReference>
<dbReference type="NCBIfam" id="TIGR01915">
    <property type="entry name" value="npdG"/>
    <property type="match status" value="1"/>
</dbReference>
<dbReference type="Proteomes" id="UP000005143">
    <property type="component" value="Unassembled WGS sequence"/>
</dbReference>
<evidence type="ECO:0000313" key="3">
    <source>
        <dbReference type="EMBL" id="EHN11477.1"/>
    </source>
</evidence>
<name>H0E4A8_9ACTN</name>
<dbReference type="GO" id="GO:0006740">
    <property type="term" value="P:NADPH regeneration"/>
    <property type="evidence" value="ECO:0007669"/>
    <property type="project" value="InterPro"/>
</dbReference>
<dbReference type="GO" id="GO:0016651">
    <property type="term" value="F:oxidoreductase activity, acting on NAD(P)H"/>
    <property type="evidence" value="ECO:0007669"/>
    <property type="project" value="InterPro"/>
</dbReference>
<keyword evidence="4" id="KW-1185">Reference proteome</keyword>
<evidence type="ECO:0000256" key="1">
    <source>
        <dbReference type="ARBA" id="ARBA00023002"/>
    </source>
</evidence>
<sequence length="195" mass="20100">MIIGSRDAGRAAEAAERAKGLVPDGDLRGLENAEATTAAEKVVVIAVPFASQASTLKGLSDVLREDQIVLDATVPLGPAIGGKPTTLVGVWQGSAAQQAQSLVPAGVKVVSGLHTLSADLLTDLDHDLAQDTLICGDRKADKAVVIELLSVIDGLRCVDAGRLEQSRIVEGLTPLLIGINIRNKAHAGIHITGLA</sequence>
<reference evidence="3 4" key="1">
    <citation type="journal article" date="2013" name="Biodegradation">
        <title>Quantitative proteomic analysis of ibuprofen-degrading Patulibacter sp. strain I11.</title>
        <authorList>
            <person name="Almeida B."/>
            <person name="Kjeldal H."/>
            <person name="Lolas I."/>
            <person name="Knudsen A.D."/>
            <person name="Carvalho G."/>
            <person name="Nielsen K.L."/>
            <person name="Barreto Crespo M.T."/>
            <person name="Stensballe A."/>
            <person name="Nielsen J.L."/>
        </authorList>
    </citation>
    <scope>NUCLEOTIDE SEQUENCE [LARGE SCALE GENOMIC DNA]</scope>
    <source>
        <strain evidence="3 4">I11</strain>
    </source>
</reference>